<proteinExistence type="predicted"/>
<evidence type="ECO:0000313" key="2">
    <source>
        <dbReference type="EMBL" id="KAK4872101.1"/>
    </source>
</evidence>
<dbReference type="Proteomes" id="UP001353858">
    <property type="component" value="Unassembled WGS sequence"/>
</dbReference>
<sequence>MLLCRYQSHKRKRQSDGDTLSRKLIGRNLIDNIITLLKQLDGETRNTHKLAQENSNPLKGIKESLSRVRSIMSELHTNKIQSILNEAKERMGNETSASTETRSSYCVKCRKDVELEEQNLENILSMLSNANTFDEIWKVVQLQWPEKAFTATKRATSQPGNKPENTYIILENVDQRVTSELAKLHQALQEKSQIEKIKQGKLITVRNVQTLFVENESVDSDTQDTITFVQTIDGPEDLHIALRCGRCLRQVRIRISIPSTVRVSGTNFPLNISYYLVLHHYNRFLCDNCYGHLQSLFDNYLFPVDNLDRLLFSPIIHRYNRARITSNHPVPAINYPQHREDLIDQIPILQLIIDDVSIARRPLQQIVVPTQVTVTPAFNVVVEDILSPCDITSDSCSTYTIDFAGCCYPPPAYIAFDDTDSERMSIYTTKSNQLWAWKRRENRNRIYDLRRSIGDTNISIEKHVSILVDQPTSNKSEEQFDLKRHTYTSLKLEDLSGVSDTSSTVSVPKNFELICPKLNMKDLVGDAVPPNTKVADWIIDNQYVELDSVRSYASGPSKTSSVNRSHSSVELLYQCRKSDDYDTDSTMDPICEWLMNQPPNSNRSMPGSASGLTERIISYNDSPQSFSSFPLGQSEDEIYEMDCEFPKYESLNYASIATNAQLQNEIISIASTSLTNTGNESDVTGTNTIRFSDTSSNSTRVLGEHENCDCCATDSPNSSGRADTHRVDTSTSTDEI</sequence>
<organism evidence="2 3">
    <name type="scientific">Aquatica leii</name>
    <dbReference type="NCBI Taxonomy" id="1421715"/>
    <lineage>
        <taxon>Eukaryota</taxon>
        <taxon>Metazoa</taxon>
        <taxon>Ecdysozoa</taxon>
        <taxon>Arthropoda</taxon>
        <taxon>Hexapoda</taxon>
        <taxon>Insecta</taxon>
        <taxon>Pterygota</taxon>
        <taxon>Neoptera</taxon>
        <taxon>Endopterygota</taxon>
        <taxon>Coleoptera</taxon>
        <taxon>Polyphaga</taxon>
        <taxon>Elateriformia</taxon>
        <taxon>Elateroidea</taxon>
        <taxon>Lampyridae</taxon>
        <taxon>Luciolinae</taxon>
        <taxon>Aquatica</taxon>
    </lineage>
</organism>
<evidence type="ECO:0000256" key="1">
    <source>
        <dbReference type="SAM" id="MobiDB-lite"/>
    </source>
</evidence>
<comment type="caution">
    <text evidence="2">The sequence shown here is derived from an EMBL/GenBank/DDBJ whole genome shotgun (WGS) entry which is preliminary data.</text>
</comment>
<protein>
    <submittedName>
        <fullName evidence="2">Uncharacterized protein</fullName>
    </submittedName>
</protein>
<dbReference type="EMBL" id="JARPUR010000008">
    <property type="protein sequence ID" value="KAK4872101.1"/>
    <property type="molecule type" value="Genomic_DNA"/>
</dbReference>
<accession>A0AAN7S614</accession>
<reference evidence="3" key="1">
    <citation type="submission" date="2023-01" db="EMBL/GenBank/DDBJ databases">
        <title>Key to firefly adult light organ development and bioluminescence: homeobox transcription factors regulate luciferase expression and transportation to peroxisome.</title>
        <authorList>
            <person name="Fu X."/>
        </authorList>
    </citation>
    <scope>NUCLEOTIDE SEQUENCE [LARGE SCALE GENOMIC DNA]</scope>
</reference>
<name>A0AAN7S614_9COLE</name>
<keyword evidence="3" id="KW-1185">Reference proteome</keyword>
<dbReference type="AlphaFoldDB" id="A0AAN7S614"/>
<feature type="region of interest" description="Disordered" evidence="1">
    <location>
        <begin position="712"/>
        <end position="736"/>
    </location>
</feature>
<evidence type="ECO:0000313" key="3">
    <source>
        <dbReference type="Proteomes" id="UP001353858"/>
    </source>
</evidence>
<gene>
    <name evidence="2" type="ORF">RN001_016225</name>
</gene>